<proteinExistence type="predicted"/>
<keyword evidence="2" id="KW-1185">Reference proteome</keyword>
<evidence type="ECO:0000313" key="2">
    <source>
        <dbReference type="Proteomes" id="UP001159387"/>
    </source>
</evidence>
<reference evidence="1 2" key="1">
    <citation type="journal article" date="2023" name="J. Phycol.">
        <title>Chrysosporum ovalisporum is synonymous with the true-branching cyanobacterium Umezakia natans (Nostocales/Aphanizomenonaceae).</title>
        <authorList>
            <person name="McGregor G.B."/>
            <person name="Sendall B.C."/>
            <person name="Niiyama Y."/>
            <person name="Tuji A."/>
            <person name="Willis A."/>
        </authorList>
    </citation>
    <scope>NUCLEOTIDE SEQUENCE [LARGE SCALE GENOMIC DNA]</scope>
    <source>
        <strain evidence="1 2">ANA360D</strain>
    </source>
</reference>
<evidence type="ECO:0008006" key="3">
    <source>
        <dbReference type="Google" id="ProtNLM"/>
    </source>
</evidence>
<dbReference type="RefSeq" id="WP_280654880.1">
    <property type="nucleotide sequence ID" value="NZ_JANQDH010000072.1"/>
</dbReference>
<protein>
    <recommendedName>
        <fullName evidence="3">L-2-amino-thiazoline-4-carboxylic acid hydrolase</fullName>
    </recommendedName>
</protein>
<dbReference type="EMBL" id="JANQDH010000072">
    <property type="protein sequence ID" value="MDH6060889.1"/>
    <property type="molecule type" value="Genomic_DNA"/>
</dbReference>
<name>A0AA43GSM5_9CYAN</name>
<dbReference type="Proteomes" id="UP001159387">
    <property type="component" value="Unassembled WGS sequence"/>
</dbReference>
<accession>A0AA43GSM5</accession>
<organism evidence="1 2">
    <name type="scientific">Chrysosporum bergii ANA360D</name>
    <dbReference type="NCBI Taxonomy" id="617107"/>
    <lineage>
        <taxon>Bacteria</taxon>
        <taxon>Bacillati</taxon>
        <taxon>Cyanobacteriota</taxon>
        <taxon>Cyanophyceae</taxon>
        <taxon>Nostocales</taxon>
        <taxon>Nodulariaceae</taxon>
        <taxon>Chrysosporum</taxon>
    </lineage>
</organism>
<evidence type="ECO:0000313" key="1">
    <source>
        <dbReference type="EMBL" id="MDH6060889.1"/>
    </source>
</evidence>
<gene>
    <name evidence="1" type="ORF">NWP17_10630</name>
</gene>
<sequence>MQQIYSGLDNLPLGYLVKMDKELFTGELRMEHIIKLDESKALNLFKKRLEKYKNLVAEKGEAAAFEQMMDKYPEQQKALMGTFIENNSLAEGFTQAAPLLGLMGFVMEVVDISQNDTDAALEIQRVCPFLAIAKEYGFAHPCRVFCEMEQEATRRAFPGIKAAILSKQAEGDCVCIFKYERSKNNLAVHNTDNESSVSRFISAVRLWIGLIPSLVKIGYRMLKMRWFN</sequence>
<dbReference type="AlphaFoldDB" id="A0AA43GSM5"/>
<comment type="caution">
    <text evidence="1">The sequence shown here is derived from an EMBL/GenBank/DDBJ whole genome shotgun (WGS) entry which is preliminary data.</text>
</comment>